<reference evidence="2" key="1">
    <citation type="submission" date="2023-06" db="EMBL/GenBank/DDBJ databases">
        <title>Genome-scale phylogeny and comparative genomics of the fungal order Sordariales.</title>
        <authorList>
            <consortium name="Lawrence Berkeley National Laboratory"/>
            <person name="Hensen N."/>
            <person name="Bonometti L."/>
            <person name="Westerberg I."/>
            <person name="Brannstrom I.O."/>
            <person name="Guillou S."/>
            <person name="Cros-Aarteil S."/>
            <person name="Calhoun S."/>
            <person name="Haridas S."/>
            <person name="Kuo A."/>
            <person name="Mondo S."/>
            <person name="Pangilinan J."/>
            <person name="Riley R."/>
            <person name="LaButti K."/>
            <person name="Andreopoulos B."/>
            <person name="Lipzen A."/>
            <person name="Chen C."/>
            <person name="Yanf M."/>
            <person name="Daum C."/>
            <person name="Ng V."/>
            <person name="Clum A."/>
            <person name="Steindorff A."/>
            <person name="Ohm R."/>
            <person name="Martin F."/>
            <person name="Silar P."/>
            <person name="Natvig D."/>
            <person name="Lalanne C."/>
            <person name="Gautier V."/>
            <person name="Ament-velasquez S.L."/>
            <person name="Kruys A."/>
            <person name="Hutchinson M.I."/>
            <person name="Powell A.J."/>
            <person name="Barry K."/>
            <person name="Miller A.N."/>
            <person name="Grigoriev I.V."/>
            <person name="Debuchy R."/>
            <person name="Gladieux P."/>
            <person name="Thoren M.H."/>
            <person name="Johannesson H."/>
        </authorList>
    </citation>
    <scope>NUCLEOTIDE SEQUENCE</scope>
    <source>
        <strain evidence="2">SMH3391-2</strain>
    </source>
</reference>
<feature type="compositionally biased region" description="Polar residues" evidence="1">
    <location>
        <begin position="45"/>
        <end position="55"/>
    </location>
</feature>
<protein>
    <submittedName>
        <fullName evidence="2">Uncharacterized protein</fullName>
    </submittedName>
</protein>
<keyword evidence="3" id="KW-1185">Reference proteome</keyword>
<dbReference type="EMBL" id="JAULSR010000010">
    <property type="protein sequence ID" value="KAK0610411.1"/>
    <property type="molecule type" value="Genomic_DNA"/>
</dbReference>
<dbReference type="AlphaFoldDB" id="A0AA39T113"/>
<name>A0AA39T113_9PEZI</name>
<evidence type="ECO:0000256" key="1">
    <source>
        <dbReference type="SAM" id="MobiDB-lite"/>
    </source>
</evidence>
<comment type="caution">
    <text evidence="2">The sequence shown here is derived from an EMBL/GenBank/DDBJ whole genome shotgun (WGS) entry which is preliminary data.</text>
</comment>
<dbReference type="Proteomes" id="UP001174934">
    <property type="component" value="Unassembled WGS sequence"/>
</dbReference>
<organism evidence="2 3">
    <name type="scientific">Bombardia bombarda</name>
    <dbReference type="NCBI Taxonomy" id="252184"/>
    <lineage>
        <taxon>Eukaryota</taxon>
        <taxon>Fungi</taxon>
        <taxon>Dikarya</taxon>
        <taxon>Ascomycota</taxon>
        <taxon>Pezizomycotina</taxon>
        <taxon>Sordariomycetes</taxon>
        <taxon>Sordariomycetidae</taxon>
        <taxon>Sordariales</taxon>
        <taxon>Lasiosphaeriaceae</taxon>
        <taxon>Bombardia</taxon>
    </lineage>
</organism>
<feature type="compositionally biased region" description="Polar residues" evidence="1">
    <location>
        <begin position="100"/>
        <end position="120"/>
    </location>
</feature>
<feature type="compositionally biased region" description="Basic and acidic residues" evidence="1">
    <location>
        <begin position="63"/>
        <end position="78"/>
    </location>
</feature>
<accession>A0AA39T113</accession>
<feature type="non-terminal residue" evidence="2">
    <location>
        <position position="232"/>
    </location>
</feature>
<proteinExistence type="predicted"/>
<feature type="compositionally biased region" description="Low complexity" evidence="1">
    <location>
        <begin position="86"/>
        <end position="99"/>
    </location>
</feature>
<gene>
    <name evidence="2" type="ORF">B0T17DRAFT_466787</name>
</gene>
<evidence type="ECO:0000313" key="3">
    <source>
        <dbReference type="Proteomes" id="UP001174934"/>
    </source>
</evidence>
<feature type="region of interest" description="Disordered" evidence="1">
    <location>
        <begin position="1"/>
        <end position="124"/>
    </location>
</feature>
<sequence length="232" mass="25042">MVIKRKRSESELSFNSTFSSPSRPDSGNMFDFSSMETTRRGPFSLSPQRPSTPSHLHSRTLKRFRDNRPSETQVHEHTLSLLYSAQQQQQQQHQFHNNQPTPTLSSQPEAVSATAQSQRTTHQRSLHSFWNLPVLASSSTAPSPAPLPTPVAHQSTPTSCEDCGVGLGGGSGSDDSTIMDVDDYGLGDGEHSCGACGKTVCFSCSISNLGEHRRCLACAEPRALVGGIGGGW</sequence>
<feature type="compositionally biased region" description="Polar residues" evidence="1">
    <location>
        <begin position="11"/>
        <end position="25"/>
    </location>
</feature>
<evidence type="ECO:0000313" key="2">
    <source>
        <dbReference type="EMBL" id="KAK0610411.1"/>
    </source>
</evidence>